<protein>
    <submittedName>
        <fullName evidence="9">Cytochrome C</fullName>
    </submittedName>
</protein>
<dbReference type="Proteomes" id="UP000248116">
    <property type="component" value="Unassembled WGS sequence"/>
</dbReference>
<feature type="domain" description="Cytochrome c" evidence="7">
    <location>
        <begin position="63"/>
        <end position="165"/>
    </location>
</feature>
<dbReference type="GO" id="GO:0020037">
    <property type="term" value="F:heme binding"/>
    <property type="evidence" value="ECO:0007669"/>
    <property type="project" value="InterPro"/>
</dbReference>
<dbReference type="PRINTS" id="PR00604">
    <property type="entry name" value="CYTCHRMECIAB"/>
</dbReference>
<organism evidence="9 10">
    <name type="scientific">Novacetimonas pomaceti</name>
    <dbReference type="NCBI Taxonomy" id="2021998"/>
    <lineage>
        <taxon>Bacteria</taxon>
        <taxon>Pseudomonadati</taxon>
        <taxon>Pseudomonadota</taxon>
        <taxon>Alphaproteobacteria</taxon>
        <taxon>Acetobacterales</taxon>
        <taxon>Acetobacteraceae</taxon>
        <taxon>Novacetimonas</taxon>
    </lineage>
</organism>
<keyword evidence="2 6" id="KW-0349">Heme</keyword>
<evidence type="ECO:0000256" key="6">
    <source>
        <dbReference type="PROSITE-ProRule" id="PRU00433"/>
    </source>
</evidence>
<evidence type="ECO:0000313" key="8">
    <source>
        <dbReference type="EMBL" id="PYD47988.1"/>
    </source>
</evidence>
<gene>
    <name evidence="8" type="ORF">C3920_07225</name>
    <name evidence="9" type="ORF">CFR71_08805</name>
</gene>
<keyword evidence="5 6" id="KW-0408">Iron</keyword>
<sequence>MNTLRLNQMGAACLVAAVAFGGSWVLGDVLVPHHAAAQTAVPMPQSTPDDGQDPPIETLLAHADVAKGRELADHQCGMCHSFAPHGPSVIGPDLFGVMGTHIGDIPGYEFSEALSARKKDVWTPALLSEWIKKPDAFAPGTKMAFPGVSSPVERANLVAFIRSLHDGDN</sequence>
<evidence type="ECO:0000259" key="7">
    <source>
        <dbReference type="PROSITE" id="PS51007"/>
    </source>
</evidence>
<dbReference type="AlphaFoldDB" id="A0A318QDT1"/>
<evidence type="ECO:0000313" key="9">
    <source>
        <dbReference type="EMBL" id="PYD75492.1"/>
    </source>
</evidence>
<evidence type="ECO:0000256" key="4">
    <source>
        <dbReference type="ARBA" id="ARBA00022982"/>
    </source>
</evidence>
<reference evidence="9 10" key="1">
    <citation type="submission" date="2017-07" db="EMBL/GenBank/DDBJ databases">
        <title>A draft genome sequence of Komagataeibacter sp. T5K1.</title>
        <authorList>
            <person name="Skraban J."/>
            <person name="Cleenwerck I."/>
            <person name="Vandamme P."/>
            <person name="Trcek J."/>
        </authorList>
    </citation>
    <scope>NUCLEOTIDE SEQUENCE [LARGE SCALE GENOMIC DNA]</scope>
    <source>
        <strain evidence="9 10">T5K1</strain>
    </source>
</reference>
<dbReference type="EMBL" id="PRCW01000051">
    <property type="protein sequence ID" value="PYD47988.1"/>
    <property type="molecule type" value="Genomic_DNA"/>
</dbReference>
<dbReference type="GO" id="GO:0009055">
    <property type="term" value="F:electron transfer activity"/>
    <property type="evidence" value="ECO:0007669"/>
    <property type="project" value="InterPro"/>
</dbReference>
<dbReference type="InterPro" id="IPR009056">
    <property type="entry name" value="Cyt_c-like_dom"/>
</dbReference>
<dbReference type="EMBL" id="NOXG01000008">
    <property type="protein sequence ID" value="PYD75492.1"/>
    <property type="molecule type" value="Genomic_DNA"/>
</dbReference>
<evidence type="ECO:0000256" key="5">
    <source>
        <dbReference type="ARBA" id="ARBA00023004"/>
    </source>
</evidence>
<keyword evidence="4" id="KW-0249">Electron transport</keyword>
<dbReference type="GO" id="GO:0046872">
    <property type="term" value="F:metal ion binding"/>
    <property type="evidence" value="ECO:0007669"/>
    <property type="project" value="UniProtKB-KW"/>
</dbReference>
<evidence type="ECO:0000313" key="11">
    <source>
        <dbReference type="Proteomes" id="UP000248116"/>
    </source>
</evidence>
<keyword evidence="1" id="KW-0813">Transport</keyword>
<name>A0A318QDT1_9PROT</name>
<dbReference type="RefSeq" id="WP_110530302.1">
    <property type="nucleotide sequence ID" value="NZ_NOXG01000008.1"/>
</dbReference>
<dbReference type="Gene3D" id="1.10.760.10">
    <property type="entry name" value="Cytochrome c-like domain"/>
    <property type="match status" value="1"/>
</dbReference>
<accession>A0A318QDT1</accession>
<comment type="caution">
    <text evidence="9">The sequence shown here is derived from an EMBL/GenBank/DDBJ whole genome shotgun (WGS) entry which is preliminary data.</text>
</comment>
<dbReference type="PROSITE" id="PS51007">
    <property type="entry name" value="CYTC"/>
    <property type="match status" value="1"/>
</dbReference>
<evidence type="ECO:0000256" key="3">
    <source>
        <dbReference type="ARBA" id="ARBA00022723"/>
    </source>
</evidence>
<dbReference type="PANTHER" id="PTHR11961">
    <property type="entry name" value="CYTOCHROME C"/>
    <property type="match status" value="1"/>
</dbReference>
<keyword evidence="3 6" id="KW-0479">Metal-binding</keyword>
<dbReference type="InterPro" id="IPR036909">
    <property type="entry name" value="Cyt_c-like_dom_sf"/>
</dbReference>
<proteinExistence type="predicted"/>
<evidence type="ECO:0000256" key="1">
    <source>
        <dbReference type="ARBA" id="ARBA00022448"/>
    </source>
</evidence>
<dbReference type="InterPro" id="IPR002327">
    <property type="entry name" value="Cyt_c_1A/1B"/>
</dbReference>
<dbReference type="Pfam" id="PF00034">
    <property type="entry name" value="Cytochrom_C"/>
    <property type="match status" value="1"/>
</dbReference>
<evidence type="ECO:0000313" key="10">
    <source>
        <dbReference type="Proteomes" id="UP000247609"/>
    </source>
</evidence>
<reference evidence="8 11" key="2">
    <citation type="submission" date="2018-02" db="EMBL/GenBank/DDBJ databases">
        <authorList>
            <person name="Skraban J."/>
            <person name="Trcek J."/>
        </authorList>
    </citation>
    <scope>NUCLEOTIDE SEQUENCE [LARGE SCALE GENOMIC DNA]</scope>
    <source>
        <strain evidence="8 11">AV446</strain>
    </source>
</reference>
<dbReference type="Proteomes" id="UP000247609">
    <property type="component" value="Unassembled WGS sequence"/>
</dbReference>
<dbReference type="SUPFAM" id="SSF46626">
    <property type="entry name" value="Cytochrome c"/>
    <property type="match status" value="1"/>
</dbReference>
<keyword evidence="11" id="KW-1185">Reference proteome</keyword>
<evidence type="ECO:0000256" key="2">
    <source>
        <dbReference type="ARBA" id="ARBA00022617"/>
    </source>
</evidence>